<dbReference type="InterPro" id="IPR037284">
    <property type="entry name" value="SUF_FeS_clus_asmbl_SufBD_sf"/>
</dbReference>
<dbReference type="InterPro" id="IPR000825">
    <property type="entry name" value="SUF_FeS_clus_asmbl_SufBD_core"/>
</dbReference>
<organism evidence="4 5">
    <name type="scientific">bacterium (Candidatus Blackallbacteria) CG17_big_fil_post_rev_8_21_14_2_50_48_46</name>
    <dbReference type="NCBI Taxonomy" id="2014261"/>
    <lineage>
        <taxon>Bacteria</taxon>
        <taxon>Candidatus Blackallbacteria</taxon>
    </lineage>
</organism>
<dbReference type="SUPFAM" id="SSF101960">
    <property type="entry name" value="Stabilizer of iron transporter SufD"/>
    <property type="match status" value="1"/>
</dbReference>
<dbReference type="Proteomes" id="UP000231019">
    <property type="component" value="Unassembled WGS sequence"/>
</dbReference>
<dbReference type="InterPro" id="IPR055346">
    <property type="entry name" value="Fe-S_cluster_assembly_SufBD"/>
</dbReference>
<dbReference type="AlphaFoldDB" id="A0A2M7G2F4"/>
<sequence length="440" mass="48966">MTNTALSLDFRKSFCSEILAQTEEPTWSQSLRQKAWDSYQNLPEPLPPQRNLRRIPLLDESNLKAPGSSPAGAGLDERQASWGNLASTAQMLNATALEVSLSERLKAQGVVLCSLQEALLAYPEKVQTALDQVLPATENREAALNLSYWRNGFFLWVPRGVEIQEPLYLLSSLNQAQQALFSRSLILLDEGAQATVICDYHAESQGQPSFSSDLIEMVLGSAAHLKLIHLQNWGQEVHAHSYTQAKLERDAHLTQMNLSLGAAFHYAQTQSLLQAKGAESLFLGLNMGQAQQHFRQHTLQDHRSPHTRSELIYHSVLKDEAYSFFNGMIYVSPEAQQSESGQVSKSLLLSDKSRADAIPNLEILADDVQSGHGAAIGSLDPEQRFYLMSRGFDQHTAESLLVEGFMEEVILRFPHEDLQQRIAAHLSLHLLAEGEDRSEA</sequence>
<evidence type="ECO:0000259" key="3">
    <source>
        <dbReference type="Pfam" id="PF19295"/>
    </source>
</evidence>
<feature type="domain" description="SUF system FeS cluster assembly SufBD core" evidence="2">
    <location>
        <begin position="174"/>
        <end position="405"/>
    </location>
</feature>
<evidence type="ECO:0000313" key="5">
    <source>
        <dbReference type="Proteomes" id="UP000231019"/>
    </source>
</evidence>
<dbReference type="InterPro" id="IPR011542">
    <property type="entry name" value="SUF_FeS_clus_asmbl_SufD"/>
</dbReference>
<dbReference type="Pfam" id="PF01458">
    <property type="entry name" value="SUFBD_core"/>
    <property type="match status" value="1"/>
</dbReference>
<dbReference type="NCBIfam" id="TIGR01981">
    <property type="entry name" value="sufD"/>
    <property type="match status" value="1"/>
</dbReference>
<reference evidence="4 5" key="1">
    <citation type="submission" date="2017-09" db="EMBL/GenBank/DDBJ databases">
        <title>Depth-based differentiation of microbial function through sediment-hosted aquifers and enrichment of novel symbionts in the deep terrestrial subsurface.</title>
        <authorList>
            <person name="Probst A.J."/>
            <person name="Ladd B."/>
            <person name="Jarett J.K."/>
            <person name="Geller-Mcgrath D.E."/>
            <person name="Sieber C.M."/>
            <person name="Emerson J.B."/>
            <person name="Anantharaman K."/>
            <person name="Thomas B.C."/>
            <person name="Malmstrom R."/>
            <person name="Stieglmeier M."/>
            <person name="Klingl A."/>
            <person name="Woyke T."/>
            <person name="Ryan C.M."/>
            <person name="Banfield J.F."/>
        </authorList>
    </citation>
    <scope>NUCLEOTIDE SEQUENCE [LARGE SCALE GENOMIC DNA]</scope>
    <source>
        <strain evidence="4">CG17_big_fil_post_rev_8_21_14_2_50_48_46</strain>
    </source>
</reference>
<accession>A0A2M7G2F4</accession>
<dbReference type="Pfam" id="PF19295">
    <property type="entry name" value="SufBD_N"/>
    <property type="match status" value="1"/>
</dbReference>
<protein>
    <submittedName>
        <fullName evidence="4">Fe-S cluster assembly protein SufD</fullName>
    </submittedName>
</protein>
<dbReference type="PANTHER" id="PTHR43575:SF1">
    <property type="entry name" value="PROTEIN ABCI7, CHLOROPLASTIC"/>
    <property type="match status" value="1"/>
</dbReference>
<name>A0A2M7G2F4_9BACT</name>
<dbReference type="GO" id="GO:0016226">
    <property type="term" value="P:iron-sulfur cluster assembly"/>
    <property type="evidence" value="ECO:0007669"/>
    <property type="project" value="InterPro"/>
</dbReference>
<feature type="domain" description="SUF system FeS cluster assembly SufBD N-terminal" evidence="3">
    <location>
        <begin position="91"/>
        <end position="167"/>
    </location>
</feature>
<dbReference type="InterPro" id="IPR045595">
    <property type="entry name" value="SufBD_N"/>
</dbReference>
<comment type="similarity">
    <text evidence="1">Belongs to the iron-sulfur cluster assembly SufBD family.</text>
</comment>
<evidence type="ECO:0000313" key="4">
    <source>
        <dbReference type="EMBL" id="PIW15980.1"/>
    </source>
</evidence>
<evidence type="ECO:0000256" key="1">
    <source>
        <dbReference type="ARBA" id="ARBA00043967"/>
    </source>
</evidence>
<dbReference type="PANTHER" id="PTHR43575">
    <property type="entry name" value="PROTEIN ABCI7, CHLOROPLASTIC"/>
    <property type="match status" value="1"/>
</dbReference>
<proteinExistence type="inferred from homology"/>
<gene>
    <name evidence="4" type="primary">sufD</name>
    <name evidence="4" type="ORF">COW36_14790</name>
</gene>
<comment type="caution">
    <text evidence="4">The sequence shown here is derived from an EMBL/GenBank/DDBJ whole genome shotgun (WGS) entry which is preliminary data.</text>
</comment>
<evidence type="ECO:0000259" key="2">
    <source>
        <dbReference type="Pfam" id="PF01458"/>
    </source>
</evidence>
<dbReference type="EMBL" id="PFFQ01000041">
    <property type="protein sequence ID" value="PIW15980.1"/>
    <property type="molecule type" value="Genomic_DNA"/>
</dbReference>